<proteinExistence type="predicted"/>
<dbReference type="Proteomes" id="UP000051952">
    <property type="component" value="Unassembled WGS sequence"/>
</dbReference>
<dbReference type="OrthoDB" id="2423195at2759"/>
<feature type="coiled-coil region" evidence="1">
    <location>
        <begin position="661"/>
        <end position="688"/>
    </location>
</feature>
<dbReference type="GO" id="GO:0004842">
    <property type="term" value="F:ubiquitin-protein transferase activity"/>
    <property type="evidence" value="ECO:0007669"/>
    <property type="project" value="InterPro"/>
</dbReference>
<organism evidence="3 4">
    <name type="scientific">Bodo saltans</name>
    <name type="common">Flagellated protozoan</name>
    <dbReference type="NCBI Taxonomy" id="75058"/>
    <lineage>
        <taxon>Eukaryota</taxon>
        <taxon>Discoba</taxon>
        <taxon>Euglenozoa</taxon>
        <taxon>Kinetoplastea</taxon>
        <taxon>Metakinetoplastina</taxon>
        <taxon>Eubodonida</taxon>
        <taxon>Bodonidae</taxon>
        <taxon>Bodo</taxon>
    </lineage>
</organism>
<dbReference type="PANTHER" id="PTHR22605">
    <property type="entry name" value="RZ-TYPE DOMAIN-CONTAINING PROTEIN"/>
    <property type="match status" value="1"/>
</dbReference>
<evidence type="ECO:0000313" key="4">
    <source>
        <dbReference type="Proteomes" id="UP000051952"/>
    </source>
</evidence>
<dbReference type="PANTHER" id="PTHR22605:SF16">
    <property type="entry name" value="E3 UBIQUITIN-PROTEIN LIGASE RNF213"/>
    <property type="match status" value="1"/>
</dbReference>
<dbReference type="VEuPathDB" id="TriTrypDB:BSAL_26465"/>
<dbReference type="SMART" id="SM00382">
    <property type="entry name" value="AAA"/>
    <property type="match status" value="2"/>
</dbReference>
<dbReference type="InterPro" id="IPR027417">
    <property type="entry name" value="P-loop_NTPase"/>
</dbReference>
<keyword evidence="1" id="KW-0175">Coiled coil</keyword>
<feature type="domain" description="AAA+ ATPase" evidence="2">
    <location>
        <begin position="1364"/>
        <end position="1506"/>
    </location>
</feature>
<keyword evidence="4" id="KW-1185">Reference proteome</keyword>
<dbReference type="Gene3D" id="3.40.50.300">
    <property type="entry name" value="P-loop containing nucleotide triphosphate hydrolases"/>
    <property type="match status" value="1"/>
</dbReference>
<name>A0A0S4JKA6_BODSA</name>
<dbReference type="GO" id="GO:0016887">
    <property type="term" value="F:ATP hydrolysis activity"/>
    <property type="evidence" value="ECO:0007669"/>
    <property type="project" value="InterPro"/>
</dbReference>
<dbReference type="EMBL" id="CYKH01001819">
    <property type="protein sequence ID" value="CUG90389.1"/>
    <property type="molecule type" value="Genomic_DNA"/>
</dbReference>
<dbReference type="InterPro" id="IPR003593">
    <property type="entry name" value="AAA+_ATPase"/>
</dbReference>
<evidence type="ECO:0000256" key="1">
    <source>
        <dbReference type="SAM" id="Coils"/>
    </source>
</evidence>
<dbReference type="InterPro" id="IPR031248">
    <property type="entry name" value="RNF213"/>
</dbReference>
<reference evidence="4" key="1">
    <citation type="submission" date="2015-09" db="EMBL/GenBank/DDBJ databases">
        <authorList>
            <consortium name="Pathogen Informatics"/>
        </authorList>
    </citation>
    <scope>NUCLEOTIDE SEQUENCE [LARGE SCALE GENOMIC DNA]</scope>
    <source>
        <strain evidence="4">Lake Konstanz</strain>
    </source>
</reference>
<evidence type="ECO:0000313" key="3">
    <source>
        <dbReference type="EMBL" id="CUG90389.1"/>
    </source>
</evidence>
<dbReference type="SUPFAM" id="SSF52540">
    <property type="entry name" value="P-loop containing nucleoside triphosphate hydrolases"/>
    <property type="match status" value="2"/>
</dbReference>
<evidence type="ECO:0000259" key="2">
    <source>
        <dbReference type="SMART" id="SM00382"/>
    </source>
</evidence>
<protein>
    <recommendedName>
        <fullName evidence="2">AAA+ ATPase domain-containing protein</fullName>
    </recommendedName>
</protein>
<gene>
    <name evidence="3" type="ORF">BSAL_26465</name>
</gene>
<feature type="domain" description="AAA+ ATPase" evidence="2">
    <location>
        <begin position="1699"/>
        <end position="1845"/>
    </location>
</feature>
<sequence>MAAAKAKGSKEGPDPEEVWKVAFSMMEKRTPRIDVFKYMSDHCTTDIPTVWFGMKLDGDLKGFIKDLLSTLEVQLWWNKHKLSICTDFYLLVQKWMQKFEIVDVTNDSSWKFKIKSVLACYAASRGGDVDIIRKTLNNAIRDINDVHKTDANLLENLARLVNQHYDEVYAEVSRWTEKQTYSKEVPVVVGYGILRPLITRLSAAQFDVLILKFIHLGGNTERRWWKESVDLLDKELLRDWRAVAIKAVKEKEMATVWKAIARQLNSSKMRVIPSIAEWWASNAPSALFAERLIDKAEGDRFDLALKFAKNGDLLTIRDQQHVDIGLAQILEARLDKASVTPRSASIEKLTRDLNEALNVYTTLIKIIESFPSLTTHKLVWTPLVEPYLPQDVPMRNARVESDDFQRAIMAERNSLETLKEILAVVQQGTKEREIELRERVLRGITRPKHSTDVWRCFTELLKALRETVDSMSIDELIERDSADAEWCRMQGVPTLHSWIGARDLLKAVVAFVEAARDPTPGCAKIVVVEEHGLLRLLKASLEFTTGRQYREFEKTLLQKYSRTFPQGVTKEVMANLLDYCSAERKGLRDFRELNIHGLKRKFLQSRSQRQGESANKSIASISVLAATMPMRLKGDHLDAYSFEELCRGLHEANQRHPALLSELTEKRIADINEVYEQLEQANKNSNDSLVIERMVFECQTVEDYDSNDGVPRSFHISIKAPNDDTREVKRYDSDQIGTMLADAGVSKAARSQDLDHFATVVPLLRRLVEIGVHCLVRGYREVLECILSSFPNTHAALKLESHKINGRSTGFKFGVWLREIDTTRSSSSARCTTSELSDMIGHVGSECEMFISSIQRCRGIFPVMNCFDSKDIGHILSIMLQEPSEQSAEALTNLVVQRLGTAAFDMKELQSMRREDMNTRLEKAAQVLTKASNVVSEDALLAPPIVLFLNDASSWPLAVANLYRDTTLAAFQLCLPMGSESEIFSARESFLRRVRSGVCPRKDPCSFCLVIPEYTANSSETFSLLKEECCPSRLPLYIIVHSSLVEEGRASFFSCNAMAANVAPFELFKPKASRIGAVVGPSRSGKVAAAKLMATKEVAKPNVGVVLCDRFLSESTQPHELHNLLEAAGTQNTAIIEIGAGGATQLQPLIFSLCLEIWSSRDGVSVRRKNSVVLKVHTALFNELPVLQLMHKTRTEPRISASLNTQFQAYVNAALSNPSQDLTKAISEVGRKLAKRSELPLSAPEWISSNASVETHRVLRTATELPEYLLTFAEDKTAEFYAADDQSTQKVSVLEYTHKGGRVPWKSLKNQTSDELWQVAFRILGTPVELRVAPGLVMTPSILQTLIRFDLSVKCRQATTKREDDGVVTFVGETGSGKTQLVDTYCRYRGWSEPKVIHVSTGTTEADIVNLIHKFHENYRSNRPAPTVIFFDEFNTSPAQDMIKRIMLDRYLPGVDERFRHLPSTRDGWIFVAACNPYDVLATDRTTGQRVLKYTVQHHISPSLSDSCWRLPLPTSDEEKSIVRSMCTKCGINKEDTDYFAETVPAVHKYLGDHADMVPCSLRTVSRLLRLYLHLDRITCLDAIADENVQCKHTINVDADNDNTEIKESPIPQDHLAPLALAANYFVALSQEKRTELQRTQILWKNGKSLQVILDEFGEKLRPLYTRRASAVQSALPTDLLRTASLNESLAVTYLCVYSQTPLLLIGPPGSSKTLATFMVVWGELRASQHLRLLEEPLYFQCSTRTSAHSVKALMNDVVAHRSESSTLVQVFDEIGCADQAVGHPMRVLNEYLERSVFKKDGKVASVMPTEPSDHWAVLATSNYFLDRSLLGRAIILQRDNPTVDELKEMFPTGSNEELIRNIRDHLTDVEAMQSQTNALKTHNTHNNKLTMRDIYSLLAEKTIATPCLRDECSCNEMPNCEGYCCPECKDSACPTQNHICLLGGKAMDILPTVQRPAESPVICTAILKTMGMRGASLLGGVAPRIFNNVQLSLLSLRFKHILNTIHKWEAQRNAPQVELAGLEVQQSTTFYQSRQRPLMVVADKLSTIYEALAQNGLREYTDVIYGQFLVGDDQMITTTMLQLREAMVTPGRVCLLVDCERLIDSLLDVFNGFFQCNGGPEMSVRVVLEGRSDYWPVEADFSSRFILAVVDDTPSFNAFTPAVESRFEKLYLRADLFTSRPHIKEFDAKVATLKTQYLGALPTTLDSRKLQVCQGYHPLMMSMTNNANIDTLLLTLLLRPDVVAKHTTLAPDVLEAISEVVSLQSKASVVKRFLEQDKNSLILCPVKRCADETFIGELQSLAKAKELLGHVARELKKVHRIEGVRTLSLRSATSDMLFDIAIHHTLSITKTVAVIAISHSASSPLTATRLLAVCHAISAAASECHLRVMLFAPCFAQIGTSFELTLPPKWSVSFCEEINPSHLKPNVEQQQSGMNRLTPIHNASFNAPDIFDESKPQIKKYFDKSVRGSIADVSLEHLKRRCNEGVSTPQIIAEVKEYERLIIGLRWKLSLHYSNHSYFSRHRMDVNAGWARISPTVGRPTSVNFLLSPALDGGLPTADCLTRLQAPATVERERALANLRGALMPKDKPPTVSHVDEELLITQARLSGGQSHYEILKMVKLTKESNGRLTLPFSPMQVAMLRHFVSMSSTHSHPVVEPNTIQLMVTARDDVDTPLKVAIALARAAPARVALARAPSEPPLSRIRVSAVLPTMSPQPGREPKYGDNIANPNHVVPSYSDIYVRLALTFGHAFAKELYCHQATPSHGFSIERDGDENALQRQLTMDADVNRLEYPNDVIYEHIVHHDRNAQQSLRCRVWDALERHFKWCGNETPIIPARSAFDGIETQEMSCDDEIIPRELRSVRDELFAVERDCGLPWLGQYVQLVRAMHEQLFVPAPNGQIIGAVTLEMMQQLTVASLPTSLQEFLGTFISEAQDMNVLEAYNVVREQLVTLIGYHNYFLKTCDRLFRRDLNVDDKLLPIPARPEVQWPFVTPHHLIISTELLDEVLMTSGDRGTLQMLNHLDEALVGIPFINVDAFLSEIGGNVFIHEPTPLEMFEHTATRT</sequence>
<accession>A0A0S4JKA6</accession>